<accession>A0ABQ6A2R7</accession>
<sequence length="86" mass="9466">MGIDGRPLEAKGIQEMVCKRSKARFGVAFGPHRFRHAIATTVPLRAPNVPGLAAPLLGISKTTIQNHYDRASQVKAVIMFQDILER</sequence>
<gene>
    <name evidence="1" type="ORF">GCM10010909_14210</name>
</gene>
<organism evidence="1 2">
    <name type="scientific">Acidocella aquatica</name>
    <dbReference type="NCBI Taxonomy" id="1922313"/>
    <lineage>
        <taxon>Bacteria</taxon>
        <taxon>Pseudomonadati</taxon>
        <taxon>Pseudomonadota</taxon>
        <taxon>Alphaproteobacteria</taxon>
        <taxon>Acetobacterales</taxon>
        <taxon>Acidocellaceae</taxon>
        <taxon>Acidocella</taxon>
    </lineage>
</organism>
<evidence type="ECO:0000313" key="1">
    <source>
        <dbReference type="EMBL" id="GLR66741.1"/>
    </source>
</evidence>
<evidence type="ECO:0008006" key="3">
    <source>
        <dbReference type="Google" id="ProtNLM"/>
    </source>
</evidence>
<keyword evidence="2" id="KW-1185">Reference proteome</keyword>
<dbReference type="EMBL" id="BSOS01000035">
    <property type="protein sequence ID" value="GLR66741.1"/>
    <property type="molecule type" value="Genomic_DNA"/>
</dbReference>
<proteinExistence type="predicted"/>
<reference evidence="2" key="1">
    <citation type="journal article" date="2019" name="Int. J. Syst. Evol. Microbiol.">
        <title>The Global Catalogue of Microorganisms (GCM) 10K type strain sequencing project: providing services to taxonomists for standard genome sequencing and annotation.</title>
        <authorList>
            <consortium name="The Broad Institute Genomics Platform"/>
            <consortium name="The Broad Institute Genome Sequencing Center for Infectious Disease"/>
            <person name="Wu L."/>
            <person name="Ma J."/>
        </authorList>
    </citation>
    <scope>NUCLEOTIDE SEQUENCE [LARGE SCALE GENOMIC DNA]</scope>
    <source>
        <strain evidence="2">NBRC 112502</strain>
    </source>
</reference>
<evidence type="ECO:0000313" key="2">
    <source>
        <dbReference type="Proteomes" id="UP001156641"/>
    </source>
</evidence>
<dbReference type="RefSeq" id="WP_284257446.1">
    <property type="nucleotide sequence ID" value="NZ_BSOS01000035.1"/>
</dbReference>
<dbReference type="Proteomes" id="UP001156641">
    <property type="component" value="Unassembled WGS sequence"/>
</dbReference>
<name>A0ABQ6A2R7_9PROT</name>
<comment type="caution">
    <text evidence="1">The sequence shown here is derived from an EMBL/GenBank/DDBJ whole genome shotgun (WGS) entry which is preliminary data.</text>
</comment>
<protein>
    <recommendedName>
        <fullName evidence="3">Phage integrase family protein</fullName>
    </recommendedName>
</protein>